<feature type="binding site" evidence="16">
    <location>
        <position position="284"/>
    </location>
    <ligand>
        <name>Mg(2+)</name>
        <dbReference type="ChEBI" id="CHEBI:18420"/>
        <label>1</label>
    </ligand>
</feature>
<evidence type="ECO:0000313" key="19">
    <source>
        <dbReference type="EMBL" id="KGN72934.1"/>
    </source>
</evidence>
<dbReference type="Pfam" id="PF01820">
    <property type="entry name" value="Dala_Dala_lig_N"/>
    <property type="match status" value="1"/>
</dbReference>
<dbReference type="GO" id="GO:0009252">
    <property type="term" value="P:peptidoglycan biosynthetic process"/>
    <property type="evidence" value="ECO:0007669"/>
    <property type="project" value="UniProtKB-UniRule"/>
</dbReference>
<keyword evidence="8 17" id="KW-0547">Nucleotide-binding</keyword>
<evidence type="ECO:0000256" key="3">
    <source>
        <dbReference type="ARBA" id="ARBA00010871"/>
    </source>
</evidence>
<keyword evidence="20" id="KW-1185">Reference proteome</keyword>
<evidence type="ECO:0000256" key="8">
    <source>
        <dbReference type="ARBA" id="ARBA00022741"/>
    </source>
</evidence>
<comment type="caution">
    <text evidence="19">The sequence shown here is derived from an EMBL/GenBank/DDBJ whole genome shotgun (WGS) entry which is preliminary data.</text>
</comment>
<evidence type="ECO:0000256" key="11">
    <source>
        <dbReference type="ARBA" id="ARBA00022984"/>
    </source>
</evidence>
<dbReference type="Gene3D" id="3.40.50.20">
    <property type="match status" value="1"/>
</dbReference>
<protein>
    <recommendedName>
        <fullName evidence="4 14">D-alanine--D-alanine ligase</fullName>
        <ecNumber evidence="4 14">6.3.2.4</ecNumber>
    </recommendedName>
    <alternativeName>
        <fullName evidence="14">D-Ala-D-Ala ligase</fullName>
    </alternativeName>
    <alternativeName>
        <fullName evidence="14">D-alanylalanine synthetase</fullName>
    </alternativeName>
</protein>
<dbReference type="Gene3D" id="3.30.470.20">
    <property type="entry name" value="ATP-grasp fold, B domain"/>
    <property type="match status" value="1"/>
</dbReference>
<dbReference type="NCBIfam" id="NF002527">
    <property type="entry name" value="PRK01966.1-3"/>
    <property type="match status" value="1"/>
</dbReference>
<dbReference type="GO" id="GO:0071555">
    <property type="term" value="P:cell wall organization"/>
    <property type="evidence" value="ECO:0007669"/>
    <property type="project" value="UniProtKB-KW"/>
</dbReference>
<dbReference type="HAMAP" id="MF_00047">
    <property type="entry name" value="Dala_Dala_lig"/>
    <property type="match status" value="1"/>
</dbReference>
<evidence type="ECO:0000256" key="1">
    <source>
        <dbReference type="ARBA" id="ARBA00001936"/>
    </source>
</evidence>
<keyword evidence="16" id="KW-0464">Manganese</keyword>
<keyword evidence="11 14" id="KW-0573">Peptidoglycan synthesis</keyword>
<dbReference type="GO" id="GO:0008716">
    <property type="term" value="F:D-alanine-D-alanine ligase activity"/>
    <property type="evidence" value="ECO:0007669"/>
    <property type="project" value="UniProtKB-UniRule"/>
</dbReference>
<accession>A0A0A2E905</accession>
<dbReference type="InterPro" id="IPR013815">
    <property type="entry name" value="ATP_grasp_subdomain_1"/>
</dbReference>
<comment type="catalytic activity">
    <reaction evidence="13 14">
        <text>2 D-alanine + ATP = D-alanyl-D-alanine + ADP + phosphate + H(+)</text>
        <dbReference type="Rhea" id="RHEA:11224"/>
        <dbReference type="ChEBI" id="CHEBI:15378"/>
        <dbReference type="ChEBI" id="CHEBI:30616"/>
        <dbReference type="ChEBI" id="CHEBI:43474"/>
        <dbReference type="ChEBI" id="CHEBI:57416"/>
        <dbReference type="ChEBI" id="CHEBI:57822"/>
        <dbReference type="ChEBI" id="CHEBI:456216"/>
        <dbReference type="EC" id="6.3.2.4"/>
    </reaction>
</comment>
<proteinExistence type="inferred from homology"/>
<dbReference type="InterPro" id="IPR005905">
    <property type="entry name" value="D_ala_D_ala"/>
</dbReference>
<evidence type="ECO:0000256" key="2">
    <source>
        <dbReference type="ARBA" id="ARBA00004496"/>
    </source>
</evidence>
<dbReference type="PROSITE" id="PS00843">
    <property type="entry name" value="DALA_DALA_LIGASE_1"/>
    <property type="match status" value="1"/>
</dbReference>
<organism evidence="19 20">
    <name type="scientific">Porphyromonas macacae</name>
    <dbReference type="NCBI Taxonomy" id="28115"/>
    <lineage>
        <taxon>Bacteria</taxon>
        <taxon>Pseudomonadati</taxon>
        <taxon>Bacteroidota</taxon>
        <taxon>Bacteroidia</taxon>
        <taxon>Bacteroidales</taxon>
        <taxon>Porphyromonadaceae</taxon>
        <taxon>Porphyromonas</taxon>
    </lineage>
</organism>
<feature type="domain" description="ATP-grasp" evidence="18">
    <location>
        <begin position="129"/>
        <end position="330"/>
    </location>
</feature>
<dbReference type="InterPro" id="IPR011761">
    <property type="entry name" value="ATP-grasp"/>
</dbReference>
<reference evidence="19 20" key="1">
    <citation type="submission" date="2014-09" db="EMBL/GenBank/DDBJ databases">
        <title>Draft Genome Sequence of Porphyromonas macacae COT-192_OH2859.</title>
        <authorList>
            <person name="Wallis C."/>
            <person name="Deusch O."/>
            <person name="O'Flynn C."/>
            <person name="Davis I."/>
            <person name="Horsfall A."/>
            <person name="Kirkwood N."/>
            <person name="Harris S."/>
            <person name="Eisen J.A."/>
            <person name="Coil D.A."/>
            <person name="Darling A.E."/>
            <person name="Jospin G."/>
            <person name="Alexiev A."/>
        </authorList>
    </citation>
    <scope>NUCLEOTIDE SEQUENCE [LARGE SCALE GENOMIC DNA]</scope>
    <source>
        <strain evidence="20">COT-192 OH2859</strain>
    </source>
</reference>
<sequence>MSTAQKKKLNVAVVAGGYSNEYPVSIRSARSILSWLDRELFNPYLVIIKKEKRVVEIKEETYTDLDLSSFGFMNIEGKQVKFDYAFITIHGTPGEDGKIQGYLDIMGVPYNTGGVLQEALTFDKYTCNLFLSNFPGIRIARSKRLSDKLSIPSADELIREVGLPVFVKPNAGGSSIATTRVDDPSQLQTAIKTAFEEADSVMVEALINGTEVTCGCFKTNGDVTPLPVTEVVTHNRFFDYDAKYNGAVEEITPARIPAEQFAHIQHLTSEIYKHLDTKGIIRVDYIIEADGQPTLLEVNTTPGMTGTSFIPQQVAAAGMSMPSLLTEIIFATIKM</sequence>
<evidence type="ECO:0000256" key="9">
    <source>
        <dbReference type="ARBA" id="ARBA00022840"/>
    </source>
</evidence>
<dbReference type="RefSeq" id="WP_036874806.1">
    <property type="nucleotide sequence ID" value="NZ_JASBZX010000001.1"/>
</dbReference>
<keyword evidence="5 14" id="KW-0963">Cytoplasm</keyword>
<dbReference type="InterPro" id="IPR000291">
    <property type="entry name" value="D-Ala_lig_Van_CS"/>
</dbReference>
<dbReference type="InterPro" id="IPR011127">
    <property type="entry name" value="Dala_Dala_lig_N"/>
</dbReference>
<dbReference type="Gene3D" id="3.30.1490.20">
    <property type="entry name" value="ATP-grasp fold, A domain"/>
    <property type="match status" value="1"/>
</dbReference>
<dbReference type="NCBIfam" id="TIGR01205">
    <property type="entry name" value="D_ala_D_alaTIGR"/>
    <property type="match status" value="1"/>
</dbReference>
<dbReference type="UniPathway" id="UPA00219"/>
<gene>
    <name evidence="14" type="primary">ddl</name>
    <name evidence="19" type="ORF">HQ47_08715</name>
</gene>
<comment type="cofactor">
    <cofactor evidence="1">
        <name>Mn(2+)</name>
        <dbReference type="ChEBI" id="CHEBI:29035"/>
    </cofactor>
</comment>
<dbReference type="OrthoDB" id="9813261at2"/>
<name>A0A0A2E905_9PORP</name>
<dbReference type="InterPro" id="IPR011095">
    <property type="entry name" value="Dala_Dala_lig_C"/>
</dbReference>
<keyword evidence="12 14" id="KW-0961">Cell wall biogenesis/degradation</keyword>
<feature type="binding site" evidence="16">
    <location>
        <position position="299"/>
    </location>
    <ligand>
        <name>Mg(2+)</name>
        <dbReference type="ChEBI" id="CHEBI:18420"/>
        <label>2</label>
    </ligand>
</feature>
<evidence type="ECO:0000259" key="18">
    <source>
        <dbReference type="PROSITE" id="PS50975"/>
    </source>
</evidence>
<dbReference type="GO" id="GO:0046872">
    <property type="term" value="F:metal ion binding"/>
    <property type="evidence" value="ECO:0007669"/>
    <property type="project" value="UniProtKB-KW"/>
</dbReference>
<feature type="active site" evidence="15">
    <location>
        <position position="21"/>
    </location>
</feature>
<evidence type="ECO:0000256" key="4">
    <source>
        <dbReference type="ARBA" id="ARBA00012216"/>
    </source>
</evidence>
<keyword evidence="6 14" id="KW-0436">Ligase</keyword>
<keyword evidence="7 16" id="KW-0479">Metal-binding</keyword>
<evidence type="ECO:0000256" key="14">
    <source>
        <dbReference type="HAMAP-Rule" id="MF_00047"/>
    </source>
</evidence>
<dbReference type="EMBL" id="JRFA01000025">
    <property type="protein sequence ID" value="KGN72934.1"/>
    <property type="molecule type" value="Genomic_DNA"/>
</dbReference>
<comment type="subcellular location">
    <subcellularLocation>
        <location evidence="2 14">Cytoplasm</location>
    </subcellularLocation>
</comment>
<comment type="similarity">
    <text evidence="3 14">Belongs to the D-alanine--D-alanine ligase family.</text>
</comment>
<dbReference type="STRING" id="28115.HQ47_08715"/>
<comment type="cofactor">
    <cofactor evidence="16">
        <name>Mg(2+)</name>
        <dbReference type="ChEBI" id="CHEBI:18420"/>
    </cofactor>
    <cofactor evidence="16">
        <name>Mn(2+)</name>
        <dbReference type="ChEBI" id="CHEBI:29035"/>
    </cofactor>
    <text evidence="16">Binds 2 magnesium or manganese ions per subunit.</text>
</comment>
<dbReference type="GO" id="GO:0005737">
    <property type="term" value="C:cytoplasm"/>
    <property type="evidence" value="ECO:0007669"/>
    <property type="project" value="UniProtKB-SubCell"/>
</dbReference>
<dbReference type="EC" id="6.3.2.4" evidence="4 14"/>
<evidence type="ECO:0000256" key="17">
    <source>
        <dbReference type="PROSITE-ProRule" id="PRU00409"/>
    </source>
</evidence>
<feature type="active site" evidence="15">
    <location>
        <position position="308"/>
    </location>
</feature>
<evidence type="ECO:0000256" key="12">
    <source>
        <dbReference type="ARBA" id="ARBA00023316"/>
    </source>
</evidence>
<dbReference type="PANTHER" id="PTHR23132">
    <property type="entry name" value="D-ALANINE--D-ALANINE LIGASE"/>
    <property type="match status" value="1"/>
</dbReference>
<dbReference type="PANTHER" id="PTHR23132:SF23">
    <property type="entry name" value="D-ALANINE--D-ALANINE LIGASE B"/>
    <property type="match status" value="1"/>
</dbReference>
<dbReference type="AlphaFoldDB" id="A0A0A2E905"/>
<dbReference type="PIRSF" id="PIRSF039102">
    <property type="entry name" value="Ddl/VanB"/>
    <property type="match status" value="1"/>
</dbReference>
<dbReference type="GO" id="GO:0008360">
    <property type="term" value="P:regulation of cell shape"/>
    <property type="evidence" value="ECO:0007669"/>
    <property type="project" value="UniProtKB-KW"/>
</dbReference>
<evidence type="ECO:0000256" key="15">
    <source>
        <dbReference type="PIRSR" id="PIRSR039102-1"/>
    </source>
</evidence>
<evidence type="ECO:0000256" key="5">
    <source>
        <dbReference type="ARBA" id="ARBA00022490"/>
    </source>
</evidence>
<dbReference type="GO" id="GO:0005524">
    <property type="term" value="F:ATP binding"/>
    <property type="evidence" value="ECO:0007669"/>
    <property type="project" value="UniProtKB-UniRule"/>
</dbReference>
<dbReference type="Proteomes" id="UP000030103">
    <property type="component" value="Unassembled WGS sequence"/>
</dbReference>
<comment type="pathway">
    <text evidence="14">Cell wall biogenesis; peptidoglycan biosynthesis.</text>
</comment>
<evidence type="ECO:0000256" key="7">
    <source>
        <dbReference type="ARBA" id="ARBA00022723"/>
    </source>
</evidence>
<dbReference type="InterPro" id="IPR016185">
    <property type="entry name" value="PreATP-grasp_dom_sf"/>
</dbReference>
<dbReference type="Pfam" id="PF07478">
    <property type="entry name" value="Dala_Dala_lig_C"/>
    <property type="match status" value="1"/>
</dbReference>
<dbReference type="SUPFAM" id="SSF52440">
    <property type="entry name" value="PreATP-grasp domain"/>
    <property type="match status" value="1"/>
</dbReference>
<dbReference type="PROSITE" id="PS50975">
    <property type="entry name" value="ATP_GRASP"/>
    <property type="match status" value="1"/>
</dbReference>
<evidence type="ECO:0000256" key="6">
    <source>
        <dbReference type="ARBA" id="ARBA00022598"/>
    </source>
</evidence>
<feature type="binding site" evidence="16">
    <location>
        <position position="297"/>
    </location>
    <ligand>
        <name>Mg(2+)</name>
        <dbReference type="ChEBI" id="CHEBI:18420"/>
        <label>1</label>
    </ligand>
</feature>
<keyword evidence="16" id="KW-0460">Magnesium</keyword>
<feature type="active site" evidence="15">
    <location>
        <position position="174"/>
    </location>
</feature>
<dbReference type="PROSITE" id="PS00844">
    <property type="entry name" value="DALA_DALA_LIGASE_2"/>
    <property type="match status" value="1"/>
</dbReference>
<comment type="function">
    <text evidence="14">Cell wall formation.</text>
</comment>
<dbReference type="SUPFAM" id="SSF56059">
    <property type="entry name" value="Glutathione synthetase ATP-binding domain-like"/>
    <property type="match status" value="1"/>
</dbReference>
<dbReference type="NCBIfam" id="NF002378">
    <property type="entry name" value="PRK01372.1"/>
    <property type="match status" value="1"/>
</dbReference>
<evidence type="ECO:0000256" key="16">
    <source>
        <dbReference type="PIRSR" id="PIRSR039102-3"/>
    </source>
</evidence>
<evidence type="ECO:0000256" key="10">
    <source>
        <dbReference type="ARBA" id="ARBA00022960"/>
    </source>
</evidence>
<evidence type="ECO:0000256" key="13">
    <source>
        <dbReference type="ARBA" id="ARBA00047614"/>
    </source>
</evidence>
<keyword evidence="10 14" id="KW-0133">Cell shape</keyword>
<evidence type="ECO:0000313" key="20">
    <source>
        <dbReference type="Proteomes" id="UP000030103"/>
    </source>
</evidence>
<dbReference type="eggNOG" id="COG1181">
    <property type="taxonomic scope" value="Bacteria"/>
</dbReference>
<keyword evidence="9 17" id="KW-0067">ATP-binding</keyword>
<feature type="binding site" evidence="16">
    <location>
        <position position="297"/>
    </location>
    <ligand>
        <name>Mg(2+)</name>
        <dbReference type="ChEBI" id="CHEBI:18420"/>
        <label>2</label>
    </ligand>
</feature>